<dbReference type="Pfam" id="PF02597">
    <property type="entry name" value="ThiS"/>
    <property type="match status" value="1"/>
</dbReference>
<evidence type="ECO:0000256" key="2">
    <source>
        <dbReference type="ARBA" id="ARBA00024200"/>
    </source>
</evidence>
<dbReference type="Proteomes" id="UP001389717">
    <property type="component" value="Unassembled WGS sequence"/>
</dbReference>
<evidence type="ECO:0000313" key="5">
    <source>
        <dbReference type="Proteomes" id="UP001389717"/>
    </source>
</evidence>
<dbReference type="Gene3D" id="3.10.20.30">
    <property type="match status" value="1"/>
</dbReference>
<dbReference type="PANTHER" id="PTHR33359:SF1">
    <property type="entry name" value="MOLYBDOPTERIN SYNTHASE SULFUR CARRIER SUBUNIT"/>
    <property type="match status" value="1"/>
</dbReference>
<organism evidence="4 5">
    <name type="scientific">Rossellomorea oryzaecorticis</name>
    <dbReference type="NCBI Taxonomy" id="1396505"/>
    <lineage>
        <taxon>Bacteria</taxon>
        <taxon>Bacillati</taxon>
        <taxon>Bacillota</taxon>
        <taxon>Bacilli</taxon>
        <taxon>Bacillales</taxon>
        <taxon>Bacillaceae</taxon>
        <taxon>Rossellomorea</taxon>
    </lineage>
</organism>
<dbReference type="InterPro" id="IPR012675">
    <property type="entry name" value="Beta-grasp_dom_sf"/>
</dbReference>
<keyword evidence="5" id="KW-1185">Reference proteome</keyword>
<protein>
    <recommendedName>
        <fullName evidence="3">Molybdopterin synthase sulfur carrier subunit</fullName>
    </recommendedName>
</protein>
<keyword evidence="1" id="KW-0547">Nucleotide-binding</keyword>
<dbReference type="EMBL" id="JBBYAF010000018">
    <property type="protein sequence ID" value="MEL3972775.1"/>
    <property type="molecule type" value="Genomic_DNA"/>
</dbReference>
<accession>A0ABU9K9L1</accession>
<comment type="caution">
    <text evidence="4">The sequence shown here is derived from an EMBL/GenBank/DDBJ whole genome shotgun (WGS) entry which is preliminary data.</text>
</comment>
<comment type="similarity">
    <text evidence="2">Belongs to the MoaD family.</text>
</comment>
<dbReference type="PANTHER" id="PTHR33359">
    <property type="entry name" value="MOLYBDOPTERIN SYNTHASE SULFUR CARRIER SUBUNIT"/>
    <property type="match status" value="1"/>
</dbReference>
<evidence type="ECO:0000256" key="3">
    <source>
        <dbReference type="ARBA" id="ARBA00024247"/>
    </source>
</evidence>
<dbReference type="CDD" id="cd00754">
    <property type="entry name" value="Ubl_MoaD"/>
    <property type="match status" value="1"/>
</dbReference>
<dbReference type="RefSeq" id="WP_341983398.1">
    <property type="nucleotide sequence ID" value="NZ_JBBYAF010000018.1"/>
</dbReference>
<evidence type="ECO:0000256" key="1">
    <source>
        <dbReference type="ARBA" id="ARBA00022741"/>
    </source>
</evidence>
<dbReference type="SUPFAM" id="SSF54285">
    <property type="entry name" value="MoaD/ThiS"/>
    <property type="match status" value="1"/>
</dbReference>
<gene>
    <name evidence="4" type="primary">moaD</name>
    <name evidence="4" type="ORF">AAEO50_10825</name>
</gene>
<dbReference type="InterPro" id="IPR016155">
    <property type="entry name" value="Mopterin_synth/thiamin_S_b"/>
</dbReference>
<proteinExistence type="inferred from homology"/>
<dbReference type="NCBIfam" id="TIGR01682">
    <property type="entry name" value="moaD"/>
    <property type="match status" value="1"/>
</dbReference>
<dbReference type="InterPro" id="IPR003749">
    <property type="entry name" value="ThiS/MoaD-like"/>
</dbReference>
<name>A0ABU9K9L1_9BACI</name>
<evidence type="ECO:0000313" key="4">
    <source>
        <dbReference type="EMBL" id="MEL3972775.1"/>
    </source>
</evidence>
<sequence length="77" mass="8225">MIKILLFAGLREEAGKSEIEIKADNLSISGLKQQLLETYNSLNLNGAMIAVNEEYATEDTVVKSGDVVAFIPPVSGG</sequence>
<dbReference type="InterPro" id="IPR044672">
    <property type="entry name" value="MOCS2A"/>
</dbReference>
<reference evidence="4 5" key="1">
    <citation type="submission" date="2024-04" db="EMBL/GenBank/DDBJ databases">
        <title>Bacillus oryzaecorticis sp. nov., a moderately halophilic bacterium isolated from rice husks.</title>
        <authorList>
            <person name="Zhu H.-S."/>
        </authorList>
    </citation>
    <scope>NUCLEOTIDE SEQUENCE [LARGE SCALE GENOMIC DNA]</scope>
    <source>
        <strain evidence="4 5">ZC255</strain>
    </source>
</reference>